<feature type="compositionally biased region" description="Basic and acidic residues" evidence="1">
    <location>
        <begin position="1"/>
        <end position="11"/>
    </location>
</feature>
<protein>
    <submittedName>
        <fullName evidence="2">Uncharacterized protein</fullName>
    </submittedName>
</protein>
<feature type="region of interest" description="Disordered" evidence="1">
    <location>
        <begin position="1"/>
        <end position="34"/>
    </location>
</feature>
<sequence length="54" mass="6149">KSFSQAKKDHSYSYNGITSSQEKEEERGDIEDETDHQLVLFSVLVGEYPGGHFK</sequence>
<organism evidence="2">
    <name type="scientific">marine sediment metagenome</name>
    <dbReference type="NCBI Taxonomy" id="412755"/>
    <lineage>
        <taxon>unclassified sequences</taxon>
        <taxon>metagenomes</taxon>
        <taxon>ecological metagenomes</taxon>
    </lineage>
</organism>
<evidence type="ECO:0000256" key="1">
    <source>
        <dbReference type="SAM" id="MobiDB-lite"/>
    </source>
</evidence>
<dbReference type="AlphaFoldDB" id="X1V070"/>
<proteinExistence type="predicted"/>
<reference evidence="2" key="1">
    <citation type="journal article" date="2014" name="Front. Microbiol.">
        <title>High frequency of phylogenetically diverse reductive dehalogenase-homologous genes in deep subseafloor sedimentary metagenomes.</title>
        <authorList>
            <person name="Kawai M."/>
            <person name="Futagami T."/>
            <person name="Toyoda A."/>
            <person name="Takaki Y."/>
            <person name="Nishi S."/>
            <person name="Hori S."/>
            <person name="Arai W."/>
            <person name="Tsubouchi T."/>
            <person name="Morono Y."/>
            <person name="Uchiyama I."/>
            <person name="Ito T."/>
            <person name="Fujiyama A."/>
            <person name="Inagaki F."/>
            <person name="Takami H."/>
        </authorList>
    </citation>
    <scope>NUCLEOTIDE SEQUENCE</scope>
    <source>
        <strain evidence="2">Expedition CK06-06</strain>
    </source>
</reference>
<accession>X1V070</accession>
<name>X1V070_9ZZZZ</name>
<gene>
    <name evidence="2" type="ORF">S12H4_63004</name>
</gene>
<comment type="caution">
    <text evidence="2">The sequence shown here is derived from an EMBL/GenBank/DDBJ whole genome shotgun (WGS) entry which is preliminary data.</text>
</comment>
<evidence type="ECO:0000313" key="2">
    <source>
        <dbReference type="EMBL" id="GAJ23143.1"/>
    </source>
</evidence>
<feature type="non-terminal residue" evidence="2">
    <location>
        <position position="1"/>
    </location>
</feature>
<dbReference type="EMBL" id="BARW01042574">
    <property type="protein sequence ID" value="GAJ23143.1"/>
    <property type="molecule type" value="Genomic_DNA"/>
</dbReference>